<organism evidence="2 3">
    <name type="scientific">Rotaria magnacalcarata</name>
    <dbReference type="NCBI Taxonomy" id="392030"/>
    <lineage>
        <taxon>Eukaryota</taxon>
        <taxon>Metazoa</taxon>
        <taxon>Spiralia</taxon>
        <taxon>Gnathifera</taxon>
        <taxon>Rotifera</taxon>
        <taxon>Eurotatoria</taxon>
        <taxon>Bdelloidea</taxon>
        <taxon>Philodinida</taxon>
        <taxon>Philodinidae</taxon>
        <taxon>Rotaria</taxon>
    </lineage>
</organism>
<accession>A0A8S3F3C6</accession>
<reference evidence="2" key="1">
    <citation type="submission" date="2021-02" db="EMBL/GenBank/DDBJ databases">
        <authorList>
            <person name="Nowell W R."/>
        </authorList>
    </citation>
    <scope>NUCLEOTIDE SEQUENCE</scope>
</reference>
<proteinExistence type="inferred from homology"/>
<dbReference type="InterPro" id="IPR002554">
    <property type="entry name" value="PP2A_B56"/>
</dbReference>
<dbReference type="AlphaFoldDB" id="A0A8S3F3C6"/>
<dbReference type="InterPro" id="IPR016024">
    <property type="entry name" value="ARM-type_fold"/>
</dbReference>
<dbReference type="EMBL" id="CAJOBH010238691">
    <property type="protein sequence ID" value="CAF5101082.1"/>
    <property type="molecule type" value="Genomic_DNA"/>
</dbReference>
<dbReference type="SUPFAM" id="SSF48371">
    <property type="entry name" value="ARM repeat"/>
    <property type="match status" value="1"/>
</dbReference>
<sequence>MLFLLLRFTYEHERFNGIAELLEILGSIINGFAVPLKEEHKVFLGRVLLPLHKTHSLSLYHPQLTYCVVQFIEKESLLGELVIKGLLKFWPKTCSTKEILFINELEEILDVVDAKTFKIISVPLARQITRSVTSSHFQYNSYERKRRFPGSP</sequence>
<evidence type="ECO:0000256" key="1">
    <source>
        <dbReference type="ARBA" id="ARBA00009745"/>
    </source>
</evidence>
<dbReference type="GO" id="GO:0019888">
    <property type="term" value="F:protein phosphatase regulator activity"/>
    <property type="evidence" value="ECO:0007669"/>
    <property type="project" value="InterPro"/>
</dbReference>
<name>A0A8S3F3C6_9BILA</name>
<dbReference type="Proteomes" id="UP000681967">
    <property type="component" value="Unassembled WGS sequence"/>
</dbReference>
<gene>
    <name evidence="2" type="ORF">BYL167_LOCUS64374</name>
</gene>
<dbReference type="PANTHER" id="PTHR10257">
    <property type="entry name" value="SERINE/THREONINE PROTEIN PHOSPHATASE 2A PP2A REGULATORY SUBUNIT B"/>
    <property type="match status" value="1"/>
</dbReference>
<comment type="similarity">
    <text evidence="1">Belongs to the phosphatase 2A regulatory subunit B56 family.</text>
</comment>
<dbReference type="Pfam" id="PF01603">
    <property type="entry name" value="B56"/>
    <property type="match status" value="1"/>
</dbReference>
<dbReference type="Gene3D" id="1.25.10.10">
    <property type="entry name" value="Leucine-rich Repeat Variant"/>
    <property type="match status" value="1"/>
</dbReference>
<comment type="caution">
    <text evidence="2">The sequence shown here is derived from an EMBL/GenBank/DDBJ whole genome shotgun (WGS) entry which is preliminary data.</text>
</comment>
<dbReference type="GO" id="GO:0007165">
    <property type="term" value="P:signal transduction"/>
    <property type="evidence" value="ECO:0007669"/>
    <property type="project" value="InterPro"/>
</dbReference>
<evidence type="ECO:0000313" key="3">
    <source>
        <dbReference type="Proteomes" id="UP000681967"/>
    </source>
</evidence>
<dbReference type="InterPro" id="IPR011989">
    <property type="entry name" value="ARM-like"/>
</dbReference>
<dbReference type="PANTHER" id="PTHR10257:SF3">
    <property type="entry name" value="SERINE_THREONINE-PROTEIN PHOSPHATASE 2A 56 KDA REGULATORY SUBUNIT GAMMA ISOFORM"/>
    <property type="match status" value="1"/>
</dbReference>
<dbReference type="GO" id="GO:0000159">
    <property type="term" value="C:protein phosphatase type 2A complex"/>
    <property type="evidence" value="ECO:0007669"/>
    <property type="project" value="InterPro"/>
</dbReference>
<protein>
    <submittedName>
        <fullName evidence="2">Uncharacterized protein</fullName>
    </submittedName>
</protein>
<evidence type="ECO:0000313" key="2">
    <source>
        <dbReference type="EMBL" id="CAF5101082.1"/>
    </source>
</evidence>